<evidence type="ECO:0000313" key="2">
    <source>
        <dbReference type="Proteomes" id="UP001325140"/>
    </source>
</evidence>
<protein>
    <submittedName>
        <fullName evidence="1">Uncharacterized protein</fullName>
    </submittedName>
</protein>
<gene>
    <name evidence="1" type="ORF">Fokcrypt_00586</name>
</gene>
<keyword evidence="2" id="KW-1185">Reference proteome</keyword>
<dbReference type="Proteomes" id="UP001325140">
    <property type="component" value="Chromosome"/>
</dbReference>
<proteinExistence type="predicted"/>
<sequence>MVISVVLSISVKRKMREEAYVRIEMQREKMAVRMERRIRGRLWRYHWMFDE</sequence>
<accession>A0ABZ0USD1</accession>
<dbReference type="EMBL" id="CP110343">
    <property type="protein sequence ID" value="WPX98058.1"/>
    <property type="molecule type" value="Genomic_DNA"/>
</dbReference>
<name>A0ABZ0USD1_9RICK</name>
<reference evidence="1" key="1">
    <citation type="submission" date="2022-10" db="EMBL/GenBank/DDBJ databases">
        <title>Host association and intracellularity evolved multiple times independently in the Rickettsiales.</title>
        <authorList>
            <person name="Castelli M."/>
            <person name="Nardi T."/>
            <person name="Gammuto L."/>
            <person name="Bellinzona G."/>
            <person name="Sabaneyeva E."/>
            <person name="Potekhin A."/>
            <person name="Serra V."/>
            <person name="Petroni G."/>
            <person name="Sassera D."/>
        </authorList>
    </citation>
    <scope>NUCLEOTIDE SEQUENCE [LARGE SCALE GENOMIC DNA]</scope>
    <source>
        <strain evidence="1">US_Bl 11III1</strain>
    </source>
</reference>
<dbReference type="RefSeq" id="WP_323722034.1">
    <property type="nucleotide sequence ID" value="NZ_CP110343.1"/>
</dbReference>
<evidence type="ECO:0000313" key="1">
    <source>
        <dbReference type="EMBL" id="WPX98058.1"/>
    </source>
</evidence>
<organism evidence="1 2">
    <name type="scientific">Candidatus Fokinia crypta</name>
    <dbReference type="NCBI Taxonomy" id="1920990"/>
    <lineage>
        <taxon>Bacteria</taxon>
        <taxon>Pseudomonadati</taxon>
        <taxon>Pseudomonadota</taxon>
        <taxon>Alphaproteobacteria</taxon>
        <taxon>Rickettsiales</taxon>
        <taxon>Candidatus Midichloriaceae</taxon>
        <taxon>Candidatus Fokinia</taxon>
    </lineage>
</organism>